<dbReference type="RefSeq" id="WP_310316502.1">
    <property type="nucleotide sequence ID" value="NZ_JAVDWU010000005.1"/>
</dbReference>
<dbReference type="InterPro" id="IPR001736">
    <property type="entry name" value="PLipase_D/transphosphatidylase"/>
</dbReference>
<feature type="active site" evidence="9">
    <location>
        <position position="115"/>
    </location>
</feature>
<dbReference type="CDD" id="cd09110">
    <property type="entry name" value="PLDc_CLS_1"/>
    <property type="match status" value="1"/>
</dbReference>
<evidence type="ECO:0000259" key="10">
    <source>
        <dbReference type="PROSITE" id="PS50035"/>
    </source>
</evidence>
<dbReference type="PANTHER" id="PTHR21248:SF23">
    <property type="entry name" value="CARDIOLIPIN SYNTHASE B"/>
    <property type="match status" value="1"/>
</dbReference>
<dbReference type="EC" id="2.7.8.-" evidence="9"/>
<feature type="active site" evidence="9">
    <location>
        <position position="304"/>
    </location>
</feature>
<feature type="domain" description="PLD phosphodiesterase" evidence="10">
    <location>
        <begin position="292"/>
        <end position="319"/>
    </location>
</feature>
<evidence type="ECO:0000256" key="2">
    <source>
        <dbReference type="ARBA" id="ARBA00022516"/>
    </source>
</evidence>
<dbReference type="Gene3D" id="3.30.870.10">
    <property type="entry name" value="Endonuclease Chain A"/>
    <property type="match status" value="2"/>
</dbReference>
<keyword evidence="4" id="KW-0677">Repeat</keyword>
<dbReference type="EMBL" id="JAVDWU010000005">
    <property type="protein sequence ID" value="MDR7150644.1"/>
    <property type="molecule type" value="Genomic_DNA"/>
</dbReference>
<keyword evidence="12" id="KW-1185">Reference proteome</keyword>
<dbReference type="InterPro" id="IPR030872">
    <property type="entry name" value="Cardiolipin_synth_ClsB"/>
</dbReference>
<feature type="domain" description="PLD phosphodiesterase" evidence="10">
    <location>
        <begin position="108"/>
        <end position="135"/>
    </location>
</feature>
<feature type="active site" evidence="9">
    <location>
        <position position="120"/>
    </location>
</feature>
<evidence type="ECO:0000256" key="7">
    <source>
        <dbReference type="ARBA" id="ARBA00023209"/>
    </source>
</evidence>
<dbReference type="Proteomes" id="UP001265700">
    <property type="component" value="Unassembled WGS sequence"/>
</dbReference>
<comment type="catalytic activity">
    <reaction evidence="9">
        <text>2 a 1,2-diacyl-sn-glycero-3-phospho-(1'-sn-glycerol) = a cardiolipin + glycerol</text>
        <dbReference type="Rhea" id="RHEA:31451"/>
        <dbReference type="ChEBI" id="CHEBI:17754"/>
        <dbReference type="ChEBI" id="CHEBI:62237"/>
        <dbReference type="ChEBI" id="CHEBI:64716"/>
    </reaction>
</comment>
<feature type="active site" evidence="9">
    <location>
        <position position="113"/>
    </location>
</feature>
<dbReference type="InterPro" id="IPR025202">
    <property type="entry name" value="PLD-like_dom"/>
</dbReference>
<dbReference type="PIRSF" id="PIRSF000850">
    <property type="entry name" value="Phospholipase_D_PSS"/>
    <property type="match status" value="1"/>
</dbReference>
<keyword evidence="6 9" id="KW-0472">Membrane</keyword>
<dbReference type="Pfam" id="PF13091">
    <property type="entry name" value="PLDc_2"/>
    <property type="match status" value="2"/>
</dbReference>
<dbReference type="NCBIfam" id="NF008427">
    <property type="entry name" value="PRK11263.1"/>
    <property type="match status" value="1"/>
</dbReference>
<dbReference type="HAMAP" id="MF_01917">
    <property type="entry name" value="Cardiolipin_synth_ClsB"/>
    <property type="match status" value="1"/>
</dbReference>
<proteinExistence type="inferred from homology"/>
<evidence type="ECO:0000256" key="9">
    <source>
        <dbReference type="HAMAP-Rule" id="MF_01917"/>
    </source>
</evidence>
<keyword evidence="1 9" id="KW-1003">Cell membrane</keyword>
<evidence type="ECO:0000256" key="5">
    <source>
        <dbReference type="ARBA" id="ARBA00023098"/>
    </source>
</evidence>
<evidence type="ECO:0000256" key="4">
    <source>
        <dbReference type="ARBA" id="ARBA00022737"/>
    </source>
</evidence>
<keyword evidence="7 9" id="KW-0594">Phospholipid biosynthesis</keyword>
<feature type="active site" evidence="9">
    <location>
        <position position="299"/>
    </location>
</feature>
<dbReference type="PANTHER" id="PTHR21248">
    <property type="entry name" value="CARDIOLIPIN SYNTHASE"/>
    <property type="match status" value="1"/>
</dbReference>
<protein>
    <recommendedName>
        <fullName evidence="9">Cardiolipin synthase B</fullName>
        <shortName evidence="9">CL synthase</shortName>
        <ecNumber evidence="9">2.7.8.-</ecNumber>
    </recommendedName>
</protein>
<accession>A0ABU1WN65</accession>
<feature type="active site" evidence="9">
    <location>
        <position position="297"/>
    </location>
</feature>
<comment type="function">
    <text evidence="9">Catalyzes the phosphatidyl group transfer from one phosphatidylglycerol molecule to another to form cardiolipin (CL) (diphosphatidylglycerol) and glycerol.</text>
</comment>
<dbReference type="SMART" id="SM00155">
    <property type="entry name" value="PLDc"/>
    <property type="match status" value="2"/>
</dbReference>
<name>A0ABU1WN65_9BURK</name>
<dbReference type="GO" id="GO:0016740">
    <property type="term" value="F:transferase activity"/>
    <property type="evidence" value="ECO:0007669"/>
    <property type="project" value="UniProtKB-KW"/>
</dbReference>
<dbReference type="SUPFAM" id="SSF56024">
    <property type="entry name" value="Phospholipase D/nuclease"/>
    <property type="match status" value="2"/>
</dbReference>
<keyword evidence="3 9" id="KW-0808">Transferase</keyword>
<evidence type="ECO:0000256" key="8">
    <source>
        <dbReference type="ARBA" id="ARBA00023264"/>
    </source>
</evidence>
<keyword evidence="2 9" id="KW-0444">Lipid biosynthesis</keyword>
<comment type="subcellular location">
    <subcellularLocation>
        <location evidence="9">Cell membrane</location>
        <topology evidence="9">Peripheral membrane protein</topology>
    </subcellularLocation>
</comment>
<evidence type="ECO:0000313" key="12">
    <source>
        <dbReference type="Proteomes" id="UP001265700"/>
    </source>
</evidence>
<keyword evidence="5 9" id="KW-0443">Lipid metabolism</keyword>
<comment type="caution">
    <text evidence="11">The sequence shown here is derived from an EMBL/GenBank/DDBJ whole genome shotgun (WGS) entry which is preliminary data.</text>
</comment>
<evidence type="ECO:0000256" key="1">
    <source>
        <dbReference type="ARBA" id="ARBA00022475"/>
    </source>
</evidence>
<evidence type="ECO:0000256" key="6">
    <source>
        <dbReference type="ARBA" id="ARBA00023136"/>
    </source>
</evidence>
<dbReference type="PROSITE" id="PS50035">
    <property type="entry name" value="PLD"/>
    <property type="match status" value="2"/>
</dbReference>
<reference evidence="11 12" key="1">
    <citation type="submission" date="2023-07" db="EMBL/GenBank/DDBJ databases">
        <title>Sorghum-associated microbial communities from plants grown in Nebraska, USA.</title>
        <authorList>
            <person name="Schachtman D."/>
        </authorList>
    </citation>
    <scope>NUCLEOTIDE SEQUENCE [LARGE SCALE GENOMIC DNA]</scope>
    <source>
        <strain evidence="11 12">4249</strain>
    </source>
</reference>
<evidence type="ECO:0000313" key="11">
    <source>
        <dbReference type="EMBL" id="MDR7150644.1"/>
    </source>
</evidence>
<sequence length="403" mass="45838">MNSLWVPGNRFALLENGEEFFPRVFSAIEGAEREVLIETFIWFDDQVGQALRDVLIAAARRGVETHVLIDGWGSPDIALPFAQSLLDAGVRLRSFEPARRLFGARINMLGRMHHKLVVIDARRAFVGGINYAKDHLVELDAMSKQDYAVEIEGPLVEQIHAFCRANLEKPQPERRLWMRRWGARMDRRGSTPGTASGGAVAAFVTRDNSSQRTDIERQYRVAIRSAQRRIVIANAYFFPGYRLLRDLRRAARRGVQVDLILQGQPDMPWVQRATMLLYELLLRAGVHIHEFVERPLHAKVAVIDDEWATVGSSNLDPTSLSLNLEANVMMRDQGFATELRQALDALIENKCVTVNLPRPGPLRSIWLAVRTTIVYHVLRRFPAWVRWTQSRAPRVVPLQAETP</sequence>
<keyword evidence="8 9" id="KW-1208">Phospholipid metabolism</keyword>
<gene>
    <name evidence="9" type="primary">clsB</name>
    <name evidence="11" type="ORF">J2W49_002607</name>
</gene>
<evidence type="ECO:0000256" key="3">
    <source>
        <dbReference type="ARBA" id="ARBA00022679"/>
    </source>
</evidence>
<comment type="similarity">
    <text evidence="9">Belongs to the phospholipase D family. Cardiolipin synthase subfamily. ClsB sub-subfamily.</text>
</comment>
<organism evidence="11 12">
    <name type="scientific">Hydrogenophaga palleronii</name>
    <dbReference type="NCBI Taxonomy" id="65655"/>
    <lineage>
        <taxon>Bacteria</taxon>
        <taxon>Pseudomonadati</taxon>
        <taxon>Pseudomonadota</taxon>
        <taxon>Betaproteobacteria</taxon>
        <taxon>Burkholderiales</taxon>
        <taxon>Comamonadaceae</taxon>
        <taxon>Hydrogenophaga</taxon>
    </lineage>
</organism>